<dbReference type="GO" id="GO:0005737">
    <property type="term" value="C:cytoplasm"/>
    <property type="evidence" value="ECO:0007669"/>
    <property type="project" value="TreeGrafter"/>
</dbReference>
<dbReference type="GO" id="GO:0004312">
    <property type="term" value="F:fatty acid synthase activity"/>
    <property type="evidence" value="ECO:0007669"/>
    <property type="project" value="TreeGrafter"/>
</dbReference>
<dbReference type="PANTHER" id="PTHR43775">
    <property type="entry name" value="FATTY ACID SYNTHASE"/>
    <property type="match status" value="1"/>
</dbReference>
<dbReference type="Pfam" id="PF08659">
    <property type="entry name" value="KR"/>
    <property type="match status" value="1"/>
</dbReference>
<comment type="caution">
    <text evidence="8">The sequence shown here is derived from an EMBL/GenBank/DDBJ whole genome shotgun (WGS) entry which is preliminary data.</text>
</comment>
<keyword evidence="2" id="KW-0597">Phosphoprotein</keyword>
<proteinExistence type="predicted"/>
<evidence type="ECO:0000256" key="1">
    <source>
        <dbReference type="ARBA" id="ARBA00022450"/>
    </source>
</evidence>
<dbReference type="InterPro" id="IPR013968">
    <property type="entry name" value="PKS_KR"/>
</dbReference>
<dbReference type="Gene3D" id="3.10.129.110">
    <property type="entry name" value="Polyketide synthase dehydratase"/>
    <property type="match status" value="1"/>
</dbReference>
<dbReference type="InterPro" id="IPR018201">
    <property type="entry name" value="Ketoacyl_synth_AS"/>
</dbReference>
<accession>A0A8J7AGW9</accession>
<organism evidence="8 9">
    <name type="scientific">Vasconcelosia minhoensis LEGE 07310</name>
    <dbReference type="NCBI Taxonomy" id="915328"/>
    <lineage>
        <taxon>Bacteria</taxon>
        <taxon>Bacillati</taxon>
        <taxon>Cyanobacteriota</taxon>
        <taxon>Cyanophyceae</taxon>
        <taxon>Nodosilineales</taxon>
        <taxon>Cymatolegaceae</taxon>
        <taxon>Vasconcelosia</taxon>
        <taxon>Vasconcelosia minhoensis</taxon>
    </lineage>
</organism>
<dbReference type="InterPro" id="IPR057326">
    <property type="entry name" value="KR_dom"/>
</dbReference>
<dbReference type="PROSITE" id="PS52004">
    <property type="entry name" value="KS3_2"/>
    <property type="match status" value="1"/>
</dbReference>
<feature type="domain" description="Ketosynthase family 3 (KS3)" evidence="6">
    <location>
        <begin position="1"/>
        <end position="425"/>
    </location>
</feature>
<evidence type="ECO:0000259" key="7">
    <source>
        <dbReference type="PROSITE" id="PS52019"/>
    </source>
</evidence>
<dbReference type="InterPro" id="IPR020806">
    <property type="entry name" value="PKS_PP-bd"/>
</dbReference>
<dbReference type="InterPro" id="IPR006162">
    <property type="entry name" value="Ppantetheine_attach_site"/>
</dbReference>
<dbReference type="SMART" id="SM00825">
    <property type="entry name" value="PKS_KS"/>
    <property type="match status" value="1"/>
</dbReference>
<dbReference type="SUPFAM" id="SSF47336">
    <property type="entry name" value="ACP-like"/>
    <property type="match status" value="1"/>
</dbReference>
<feature type="domain" description="Carrier" evidence="5">
    <location>
        <begin position="1575"/>
        <end position="1650"/>
    </location>
</feature>
<feature type="domain" description="PKS/mFAS DH" evidence="7">
    <location>
        <begin position="787"/>
        <end position="1064"/>
    </location>
</feature>
<dbReference type="InterPro" id="IPR042104">
    <property type="entry name" value="PKS_dehydratase_sf"/>
</dbReference>
<dbReference type="InterPro" id="IPR020807">
    <property type="entry name" value="PKS_DH"/>
</dbReference>
<dbReference type="PROSITE" id="PS00606">
    <property type="entry name" value="KS3_1"/>
    <property type="match status" value="1"/>
</dbReference>
<dbReference type="Gene3D" id="3.40.47.10">
    <property type="match status" value="1"/>
</dbReference>
<dbReference type="GO" id="GO:0006633">
    <property type="term" value="P:fatty acid biosynthetic process"/>
    <property type="evidence" value="ECO:0007669"/>
    <property type="project" value="InterPro"/>
</dbReference>
<feature type="active site" description="Proton acceptor; for dehydratase activity" evidence="4">
    <location>
        <position position="818"/>
    </location>
</feature>
<name>A0A8J7AGW9_9CYAN</name>
<dbReference type="GO" id="GO:0031177">
    <property type="term" value="F:phosphopantetheine binding"/>
    <property type="evidence" value="ECO:0007669"/>
    <property type="project" value="InterPro"/>
</dbReference>
<gene>
    <name evidence="8" type="ORF">IQ241_08520</name>
</gene>
<feature type="active site" description="Proton donor; for dehydratase activity" evidence="4">
    <location>
        <position position="981"/>
    </location>
</feature>
<dbReference type="InterPro" id="IPR014043">
    <property type="entry name" value="Acyl_transferase_dom"/>
</dbReference>
<evidence type="ECO:0000259" key="6">
    <source>
        <dbReference type="PROSITE" id="PS52004"/>
    </source>
</evidence>
<dbReference type="Pfam" id="PF00698">
    <property type="entry name" value="Acyl_transf_1"/>
    <property type="match status" value="1"/>
</dbReference>
<dbReference type="Pfam" id="PF14765">
    <property type="entry name" value="PS-DH"/>
    <property type="match status" value="1"/>
</dbReference>
<dbReference type="InterPro" id="IPR014030">
    <property type="entry name" value="Ketoacyl_synth_N"/>
</dbReference>
<dbReference type="Gene3D" id="3.40.50.720">
    <property type="entry name" value="NAD(P)-binding Rossmann-like Domain"/>
    <property type="match status" value="1"/>
</dbReference>
<dbReference type="GO" id="GO:0071770">
    <property type="term" value="P:DIM/DIP cell wall layer assembly"/>
    <property type="evidence" value="ECO:0007669"/>
    <property type="project" value="TreeGrafter"/>
</dbReference>
<dbReference type="SUPFAM" id="SSF51735">
    <property type="entry name" value="NAD(P)-binding Rossmann-fold domains"/>
    <property type="match status" value="2"/>
</dbReference>
<dbReference type="InterPro" id="IPR001227">
    <property type="entry name" value="Ac_transferase_dom_sf"/>
</dbReference>
<feature type="region of interest" description="C-terminal hotdog fold" evidence="4">
    <location>
        <begin position="919"/>
        <end position="1064"/>
    </location>
</feature>
<dbReference type="Pfam" id="PF02801">
    <property type="entry name" value="Ketoacyl-synt_C"/>
    <property type="match status" value="1"/>
</dbReference>
<evidence type="ECO:0000259" key="5">
    <source>
        <dbReference type="PROSITE" id="PS50075"/>
    </source>
</evidence>
<dbReference type="PROSITE" id="PS52019">
    <property type="entry name" value="PKS_MFAS_DH"/>
    <property type="match status" value="1"/>
</dbReference>
<dbReference type="PROSITE" id="PS50075">
    <property type="entry name" value="CARRIER"/>
    <property type="match status" value="1"/>
</dbReference>
<dbReference type="InterPro" id="IPR049900">
    <property type="entry name" value="PKS_mFAS_DH"/>
</dbReference>
<dbReference type="Gene3D" id="3.40.366.10">
    <property type="entry name" value="Malonyl-Coenzyme A Acyl Carrier Protein, domain 2"/>
    <property type="match status" value="1"/>
</dbReference>
<dbReference type="FunFam" id="3.40.47.10:FF:000019">
    <property type="entry name" value="Polyketide synthase type I"/>
    <property type="match status" value="1"/>
</dbReference>
<keyword evidence="3" id="KW-0808">Transferase</keyword>
<sequence>MEPIAITGIGCRFPQAPNPQEFWQLLCNGVDAITKVPADRWEISQLYHPDADVPGKMSSRYGGFLDQVDRFDPHLFGISPREAVSMDPQQRLLMEVAWEALEDGGQVRETLAGSKTGVFIGISTNDYSRVESDYATQPQGYDLTGNALNIVAGRLSYSFNLRGPSMVVDTACSSSLVAVHLACQSLWNQEATMALAGGVNIILSPIGTLGLTKLKALSPDGRCKAFDASANGYVRSEGAGCVVLKPLSQALADGDPVYATIRGSAINHDGRSKGLTVPYGPSQSAVVRDALTKAKVCPGEVSYIEAHGTGTGLGDPIEVMALAEVLKEQRRTDSVCALGAVKSNIGHLEAAAGIASLIKVVLSLKHGQIPPSLHFQQANPHIPFEQLPLRVQTALTLWPKTSGLAKAGVSAFGFAGTNAHVVLEQAPAEIPCSSPSKEAYLLPLSAHTPEALQALVQSYGNWLKKNPDVSLKDLCYTASARRTHHKYRLALVAHSLEDLQQRLSRLDEVPDSPIKRRSPKVAFVFTGDGAQWLGMGQTLLQSEPVFRGMIQDCDALIRDYADWSLLAELTADREQSRLPEAAIAQPTIFAIQVALAHLWRHWGIEPKAVVGHGLGEIAAAYVAGRLRLRDAVRLVCDRAQSPDAFITTIERRYELYPAKLPLFSTAAADWITETDITAAHWGQTLTAPNDLASTLAALTEAGYATLLEISPTPQLSDATDSLRPDQPERATLLAALGRLYTQGQPIHWAGLFSPGCRVLPLPLFPWQRDRYWVEKTAKAKVVTNPGHPLIGQPVPLAIEDTVFTAQLSLAQQPWLGGHRVSGLAVLPGAAFLEMALAAAAQTPGRCLKAVSIQAAMVLPESDRRQVQMIVSPTGEFRIVSADASSESQTDWVQHAAGTLAPAAAVTPALTLAAAQAGCTESVDCQAYYQQLRSRGLEYGDSFQGLQQLWRQGNQALARVQLPEVVPANTADAYQLHPVLMDAGFQLLFATLPDDGEETYLPVGVGQLQLLQPVRSPIWIHGKIHSAEAGQPIRRADLHIFDQAGQCLARLQDLQVRRIQRDALRQLARPAWQDWLYRVAWRPQPVASREAAASHGTGQWLLLADRGGVAAGLARQLVQQGNTCTQVSVGETLQLTGSAWQINPQRSEDWQQLCEAVICQGEPLRGVVHFWGADIPQEGSSDALQTAQTVGVKTGLMLTQGLAESLGAVGGKLWFVTRGTQAVETSVAQVGAAPLWGLGRAIALEQPEIWGGLIDLAADPQPQEAEQLLSDLQAPMGDAIAFRQQRQVARLTRTTLQQSPPLALKANATYLITGGLGSLGQQLTQHLIDQGAKHLVLVSRRDPKTAVLPDYPNPTVRVLQGDVTRMGDLARVLTEIQATLPPLRGIFHAAGLLDDGLLIQQTPIRFDRVMAPKVAGAWNLHQLTQDLSLDHFMLFSSVAAMLGSPGQANYAAANSFLDSLAHYRQGRGLPGLSVNWGSWADGGMADRLGEREQQRLMALGLDAIAPESGFQALDQLLQQPAAQVGVVPVRWEQFVTQAPALPPLLSELVTAEETDTSSAAEIVTQLAALPADERAAGLFEYLQDQLRTLLRLSPTYSFDLHQGFFDLGMDSLTSVELRNTLQKSLGQPLASTLVFDYPTLDALGGHLVQTLFPAEEEPAASPPTVSAPIPQPIGVSSESVETLSEKEAESLLLSALEAIRY</sequence>
<dbReference type="SMART" id="SM01294">
    <property type="entry name" value="PKS_PP_betabranch"/>
    <property type="match status" value="1"/>
</dbReference>
<dbReference type="Gene3D" id="1.10.1200.10">
    <property type="entry name" value="ACP-like"/>
    <property type="match status" value="1"/>
</dbReference>
<dbReference type="InterPro" id="IPR014031">
    <property type="entry name" value="Ketoacyl_synth_C"/>
</dbReference>
<dbReference type="SMART" id="SM00822">
    <property type="entry name" value="PKS_KR"/>
    <property type="match status" value="1"/>
</dbReference>
<dbReference type="InterPro" id="IPR036736">
    <property type="entry name" value="ACP-like_sf"/>
</dbReference>
<dbReference type="RefSeq" id="WP_193905995.1">
    <property type="nucleotide sequence ID" value="NZ_JADEXG010000015.1"/>
</dbReference>
<keyword evidence="1" id="KW-0596">Phosphopantetheine</keyword>
<dbReference type="SMART" id="SM00826">
    <property type="entry name" value="PKS_DH"/>
    <property type="match status" value="1"/>
</dbReference>
<evidence type="ECO:0000256" key="2">
    <source>
        <dbReference type="ARBA" id="ARBA00022553"/>
    </source>
</evidence>
<dbReference type="Pfam" id="PF22621">
    <property type="entry name" value="CurL-like_PKS_C"/>
    <property type="match status" value="1"/>
</dbReference>
<dbReference type="CDD" id="cd00833">
    <property type="entry name" value="PKS"/>
    <property type="match status" value="1"/>
</dbReference>
<feature type="region of interest" description="N-terminal hotdog fold" evidence="4">
    <location>
        <begin position="787"/>
        <end position="906"/>
    </location>
</feature>
<dbReference type="PANTHER" id="PTHR43775:SF37">
    <property type="entry name" value="SI:DKEY-61P9.11"/>
    <property type="match status" value="1"/>
</dbReference>
<evidence type="ECO:0000256" key="3">
    <source>
        <dbReference type="ARBA" id="ARBA00022679"/>
    </source>
</evidence>
<dbReference type="Pfam" id="PF21089">
    <property type="entry name" value="PKS_DH_N"/>
    <property type="match status" value="1"/>
</dbReference>
<evidence type="ECO:0000313" key="9">
    <source>
        <dbReference type="Proteomes" id="UP000636505"/>
    </source>
</evidence>
<dbReference type="Proteomes" id="UP000636505">
    <property type="component" value="Unassembled WGS sequence"/>
</dbReference>
<evidence type="ECO:0000313" key="8">
    <source>
        <dbReference type="EMBL" id="MBE9077338.1"/>
    </source>
</evidence>
<dbReference type="InterPro" id="IPR016039">
    <property type="entry name" value="Thiolase-like"/>
</dbReference>
<dbReference type="SMART" id="SM00823">
    <property type="entry name" value="PKS_PP"/>
    <property type="match status" value="1"/>
</dbReference>
<dbReference type="InterPro" id="IPR036291">
    <property type="entry name" value="NAD(P)-bd_dom_sf"/>
</dbReference>
<dbReference type="InterPro" id="IPR049552">
    <property type="entry name" value="PKS_DH_N"/>
</dbReference>
<dbReference type="InterPro" id="IPR050091">
    <property type="entry name" value="PKS_NRPS_Biosynth_Enz"/>
</dbReference>
<dbReference type="InterPro" id="IPR049551">
    <property type="entry name" value="PKS_DH_C"/>
</dbReference>
<dbReference type="CDD" id="cd08955">
    <property type="entry name" value="KR_2_FAS_SDR_x"/>
    <property type="match status" value="1"/>
</dbReference>
<evidence type="ECO:0000256" key="4">
    <source>
        <dbReference type="PROSITE-ProRule" id="PRU01363"/>
    </source>
</evidence>
<dbReference type="PROSITE" id="PS00012">
    <property type="entry name" value="PHOSPHOPANTETHEINE"/>
    <property type="match status" value="1"/>
</dbReference>
<dbReference type="InterPro" id="IPR016035">
    <property type="entry name" value="Acyl_Trfase/lysoPLipase"/>
</dbReference>
<dbReference type="Pfam" id="PF00109">
    <property type="entry name" value="ketoacyl-synt"/>
    <property type="match status" value="1"/>
</dbReference>
<dbReference type="SUPFAM" id="SSF52151">
    <property type="entry name" value="FabD/lysophospholipase-like"/>
    <property type="match status" value="1"/>
</dbReference>
<reference evidence="8" key="1">
    <citation type="submission" date="2020-10" db="EMBL/GenBank/DDBJ databases">
        <authorList>
            <person name="Castelo-Branco R."/>
            <person name="Eusebio N."/>
            <person name="Adriana R."/>
            <person name="Vieira A."/>
            <person name="Brugerolle De Fraissinette N."/>
            <person name="Rezende De Castro R."/>
            <person name="Schneider M.P."/>
            <person name="Vasconcelos V."/>
            <person name="Leao P.N."/>
        </authorList>
    </citation>
    <scope>NUCLEOTIDE SEQUENCE</scope>
    <source>
        <strain evidence="8">LEGE 07310</strain>
    </source>
</reference>
<dbReference type="InterPro" id="IPR009081">
    <property type="entry name" value="PP-bd_ACP"/>
</dbReference>
<dbReference type="SUPFAM" id="SSF53901">
    <property type="entry name" value="Thiolase-like"/>
    <property type="match status" value="1"/>
</dbReference>
<keyword evidence="9" id="KW-1185">Reference proteome</keyword>
<dbReference type="InterPro" id="IPR020841">
    <property type="entry name" value="PKS_Beta-ketoAc_synthase_dom"/>
</dbReference>
<dbReference type="SMART" id="SM00827">
    <property type="entry name" value="PKS_AT"/>
    <property type="match status" value="1"/>
</dbReference>
<dbReference type="GO" id="GO:0004315">
    <property type="term" value="F:3-oxoacyl-[acyl-carrier-protein] synthase activity"/>
    <property type="evidence" value="ECO:0007669"/>
    <property type="project" value="InterPro"/>
</dbReference>
<dbReference type="Pfam" id="PF00550">
    <property type="entry name" value="PP-binding"/>
    <property type="match status" value="1"/>
</dbReference>
<dbReference type="GO" id="GO:0005886">
    <property type="term" value="C:plasma membrane"/>
    <property type="evidence" value="ECO:0007669"/>
    <property type="project" value="TreeGrafter"/>
</dbReference>
<dbReference type="EMBL" id="JADEXG010000015">
    <property type="protein sequence ID" value="MBE9077338.1"/>
    <property type="molecule type" value="Genomic_DNA"/>
</dbReference>
<protein>
    <submittedName>
        <fullName evidence="8">Type I polyketide synthase</fullName>
    </submittedName>
</protein>